<sequence length="257" mass="29292">MKQLFKIPETGHSARAQLWSLEWFIKLCENTSCTNFTLERDFCRSSEASRKIGFARTQGRCPLNPCELTGQLDPQYIIECSKMVCMLSSATKSATVTERRSRDQVYVAAVPLRAAKGPAQLIMSSAYSLNLWDLQHFMVLIKPPSSSSPPLSQAFVFDFQPQDPENIYVALAALSGRKIPGVILTRKLTKPPARKCWFVGYSRVDAIDATYKFNGNWDTGLRIGHHDCRNYTNELVEYLTGEKYVLEHLRRKQDSWR</sequence>
<organism evidence="1 2">
    <name type="scientific">Camellia sinensis</name>
    <name type="common">Tea plant</name>
    <name type="synonym">Thea sinensis</name>
    <dbReference type="NCBI Taxonomy" id="4442"/>
    <lineage>
        <taxon>Eukaryota</taxon>
        <taxon>Viridiplantae</taxon>
        <taxon>Streptophyta</taxon>
        <taxon>Embryophyta</taxon>
        <taxon>Tracheophyta</taxon>
        <taxon>Spermatophyta</taxon>
        <taxon>Magnoliopsida</taxon>
        <taxon>eudicotyledons</taxon>
        <taxon>Gunneridae</taxon>
        <taxon>Pentapetalae</taxon>
        <taxon>asterids</taxon>
        <taxon>Ericales</taxon>
        <taxon>Theaceae</taxon>
        <taxon>Camellia</taxon>
    </lineage>
</organism>
<evidence type="ECO:0000313" key="1">
    <source>
        <dbReference type="EMBL" id="KAF5948514.1"/>
    </source>
</evidence>
<accession>A0A7J7H9I6</accession>
<dbReference type="Proteomes" id="UP000593564">
    <property type="component" value="Unassembled WGS sequence"/>
</dbReference>
<proteinExistence type="predicted"/>
<reference evidence="2" key="1">
    <citation type="journal article" date="2020" name="Nat. Commun.">
        <title>Genome assembly of wild tea tree DASZ reveals pedigree and selection history of tea varieties.</title>
        <authorList>
            <person name="Zhang W."/>
            <person name="Zhang Y."/>
            <person name="Qiu H."/>
            <person name="Guo Y."/>
            <person name="Wan H."/>
            <person name="Zhang X."/>
            <person name="Scossa F."/>
            <person name="Alseekh S."/>
            <person name="Zhang Q."/>
            <person name="Wang P."/>
            <person name="Xu L."/>
            <person name="Schmidt M.H."/>
            <person name="Jia X."/>
            <person name="Li D."/>
            <person name="Zhu A."/>
            <person name="Guo F."/>
            <person name="Chen W."/>
            <person name="Ni D."/>
            <person name="Usadel B."/>
            <person name="Fernie A.R."/>
            <person name="Wen W."/>
        </authorList>
    </citation>
    <scope>NUCLEOTIDE SEQUENCE [LARGE SCALE GENOMIC DNA]</scope>
    <source>
        <strain evidence="2">cv. G240</strain>
    </source>
</reference>
<reference evidence="1 2" key="2">
    <citation type="submission" date="2020-07" db="EMBL/GenBank/DDBJ databases">
        <title>Genome assembly of wild tea tree DASZ reveals pedigree and selection history of tea varieties.</title>
        <authorList>
            <person name="Zhang W."/>
        </authorList>
    </citation>
    <scope>NUCLEOTIDE SEQUENCE [LARGE SCALE GENOMIC DNA]</scope>
    <source>
        <strain evidence="2">cv. G240</strain>
        <tissue evidence="1">Leaf</tissue>
    </source>
</reference>
<name>A0A7J7H9I6_CAMSI</name>
<evidence type="ECO:0000313" key="2">
    <source>
        <dbReference type="Proteomes" id="UP000593564"/>
    </source>
</evidence>
<comment type="caution">
    <text evidence="1">The sequence shown here is derived from an EMBL/GenBank/DDBJ whole genome shotgun (WGS) entry which is preliminary data.</text>
</comment>
<keyword evidence="2" id="KW-1185">Reference proteome</keyword>
<gene>
    <name evidence="1" type="ORF">HYC85_014471</name>
</gene>
<dbReference type="PANTHER" id="PTHR36342">
    <property type="entry name" value="PTB DOMAIN ENGULFMENT ADAPTER"/>
    <property type="match status" value="1"/>
</dbReference>
<protein>
    <submittedName>
        <fullName evidence="1">Uncharacterized protein</fullName>
    </submittedName>
</protein>
<dbReference type="PANTHER" id="PTHR36342:SF1">
    <property type="entry name" value="PTB DOMAIN ENGULFMENT ADAPTER"/>
    <property type="match status" value="1"/>
</dbReference>
<dbReference type="EMBL" id="JACBKZ010000006">
    <property type="protein sequence ID" value="KAF5948514.1"/>
    <property type="molecule type" value="Genomic_DNA"/>
</dbReference>
<dbReference type="AlphaFoldDB" id="A0A7J7H9I6"/>